<reference evidence="2" key="1">
    <citation type="journal article" date="2023" name="J. Vet. Diagn. Invest.">
        <title>Oxytetracycline-resistant Paenibacillus larvae identified in commercial beekeeping operations in Saskatchewan using pooled honey sampling.</title>
        <authorList>
            <person name="Obshta O."/>
            <person name="Zabrodski M.W."/>
            <person name="Soomro T."/>
            <person name="Wilson G."/>
            <person name="Masood F."/>
            <person name="Thebeau J."/>
            <person name="Silva M.C.B."/>
            <person name="Biganski S."/>
            <person name="Kozii I.V."/>
            <person name="Koziy R.V."/>
            <person name="Raza M.F."/>
            <person name="Jose M.S."/>
            <person name="Simko E."/>
            <person name="Wood S.C."/>
        </authorList>
    </citation>
    <scope>NUCLEOTIDE SEQUENCE</scope>
    <source>
        <strain evidence="2">PL001</strain>
    </source>
</reference>
<dbReference type="EMBL" id="JARQGV010000004">
    <property type="protein sequence ID" value="MDT2251936.1"/>
    <property type="molecule type" value="Genomic_DNA"/>
</dbReference>
<dbReference type="AlphaFoldDB" id="A0AAP5JTY7"/>
<keyword evidence="1" id="KW-1133">Transmembrane helix</keyword>
<feature type="transmembrane region" description="Helical" evidence="1">
    <location>
        <begin position="17"/>
        <end position="38"/>
    </location>
</feature>
<gene>
    <name evidence="2" type="ORF">P7H09_11780</name>
</gene>
<accession>A0AAP5JTY7</accession>
<evidence type="ECO:0000256" key="1">
    <source>
        <dbReference type="SAM" id="Phobius"/>
    </source>
</evidence>
<reference evidence="2" key="2">
    <citation type="submission" date="2023-03" db="EMBL/GenBank/DDBJ databases">
        <authorList>
            <person name="Obshta O."/>
            <person name="Zabrodski M.W."/>
            <person name="Soomro T."/>
            <person name="Wilson G."/>
            <person name="Masood F."/>
            <person name="Thebeau J."/>
            <person name="Bezerra Da Silva M.C."/>
            <person name="Raza F."/>
            <person name="Biganski S."/>
            <person name="Jose M."/>
            <person name="Camilli M."/>
            <person name="Kozii I.V."/>
            <person name="Kozii R.V."/>
            <person name="Simko E."/>
            <person name="Wood S.C."/>
        </authorList>
    </citation>
    <scope>NUCLEOTIDE SEQUENCE</scope>
    <source>
        <strain evidence="2">PL001</strain>
    </source>
</reference>
<protein>
    <submittedName>
        <fullName evidence="2">Uncharacterized protein</fullName>
    </submittedName>
</protein>
<evidence type="ECO:0000313" key="2">
    <source>
        <dbReference type="EMBL" id="MDT2251936.1"/>
    </source>
</evidence>
<keyword evidence="1" id="KW-0472">Membrane</keyword>
<evidence type="ECO:0000313" key="3">
    <source>
        <dbReference type="Proteomes" id="UP001259239"/>
    </source>
</evidence>
<organism evidence="2 3">
    <name type="scientific">Paenibacillus larvae</name>
    <dbReference type="NCBI Taxonomy" id="1464"/>
    <lineage>
        <taxon>Bacteria</taxon>
        <taxon>Bacillati</taxon>
        <taxon>Bacillota</taxon>
        <taxon>Bacilli</taxon>
        <taxon>Bacillales</taxon>
        <taxon>Paenibacillaceae</taxon>
        <taxon>Paenibacillus</taxon>
    </lineage>
</organism>
<sequence length="52" mass="5577">MSNEEVMIKNEVEGSTIAIYVYGTAILGFISASVAIVIQPNPGYVTGWKESV</sequence>
<dbReference type="Proteomes" id="UP001259239">
    <property type="component" value="Unassembled WGS sequence"/>
</dbReference>
<proteinExistence type="predicted"/>
<comment type="caution">
    <text evidence="2">The sequence shown here is derived from an EMBL/GenBank/DDBJ whole genome shotgun (WGS) entry which is preliminary data.</text>
</comment>
<keyword evidence="1" id="KW-0812">Transmembrane</keyword>
<name>A0AAP5JTY7_9BACL</name>